<keyword evidence="3" id="KW-1185">Reference proteome</keyword>
<dbReference type="EMBL" id="KB030275">
    <property type="protein sequence ID" value="ELK18975.1"/>
    <property type="molecule type" value="Genomic_DNA"/>
</dbReference>
<accession>L5L6D4</accession>
<organism evidence="2 3">
    <name type="scientific">Pteropus alecto</name>
    <name type="common">Black flying fox</name>
    <dbReference type="NCBI Taxonomy" id="9402"/>
    <lineage>
        <taxon>Eukaryota</taxon>
        <taxon>Metazoa</taxon>
        <taxon>Chordata</taxon>
        <taxon>Craniata</taxon>
        <taxon>Vertebrata</taxon>
        <taxon>Euteleostomi</taxon>
        <taxon>Mammalia</taxon>
        <taxon>Eutheria</taxon>
        <taxon>Laurasiatheria</taxon>
        <taxon>Chiroptera</taxon>
        <taxon>Yinpterochiroptera</taxon>
        <taxon>Pteropodoidea</taxon>
        <taxon>Pteropodidae</taxon>
        <taxon>Pteropodinae</taxon>
        <taxon>Pteropus</taxon>
    </lineage>
</organism>
<feature type="region of interest" description="Disordered" evidence="1">
    <location>
        <begin position="17"/>
        <end position="126"/>
    </location>
</feature>
<reference evidence="3" key="1">
    <citation type="journal article" date="2013" name="Science">
        <title>Comparative analysis of bat genomes provides insight into the evolution of flight and immunity.</title>
        <authorList>
            <person name="Zhang G."/>
            <person name="Cowled C."/>
            <person name="Shi Z."/>
            <person name="Huang Z."/>
            <person name="Bishop-Lilly K.A."/>
            <person name="Fang X."/>
            <person name="Wynne J.W."/>
            <person name="Xiong Z."/>
            <person name="Baker M.L."/>
            <person name="Zhao W."/>
            <person name="Tachedjian M."/>
            <person name="Zhu Y."/>
            <person name="Zhou P."/>
            <person name="Jiang X."/>
            <person name="Ng J."/>
            <person name="Yang L."/>
            <person name="Wu L."/>
            <person name="Xiao J."/>
            <person name="Feng Y."/>
            <person name="Chen Y."/>
            <person name="Sun X."/>
            <person name="Zhang Y."/>
            <person name="Marsh G.A."/>
            <person name="Crameri G."/>
            <person name="Broder C.C."/>
            <person name="Frey K.G."/>
            <person name="Wang L.F."/>
            <person name="Wang J."/>
        </authorList>
    </citation>
    <scope>NUCLEOTIDE SEQUENCE [LARGE SCALE GENOMIC DNA]</scope>
</reference>
<gene>
    <name evidence="2" type="ORF">PAL_GLEAN10005059</name>
</gene>
<evidence type="ECO:0000256" key="1">
    <source>
        <dbReference type="SAM" id="MobiDB-lite"/>
    </source>
</evidence>
<protein>
    <submittedName>
        <fullName evidence="2">Uncharacterized protein</fullName>
    </submittedName>
</protein>
<dbReference type="AlphaFoldDB" id="L5L6D4"/>
<dbReference type="InParanoid" id="L5L6D4"/>
<name>L5L6D4_PTEAL</name>
<proteinExistence type="predicted"/>
<dbReference type="Proteomes" id="UP000010552">
    <property type="component" value="Unassembled WGS sequence"/>
</dbReference>
<evidence type="ECO:0000313" key="3">
    <source>
        <dbReference type="Proteomes" id="UP000010552"/>
    </source>
</evidence>
<sequence length="126" mass="13517">MARPALFVLAARRRYLRRFLSPRNQQNPKRSLGKMKGAEGLRRAGAGTEQAETGRREGQTLGGPREFAERAGAGAGGPLGAASSRRPVPRRPPPSAAPTPSIQSASRHCPQPTGDVLRTRISSKRL</sequence>
<evidence type="ECO:0000313" key="2">
    <source>
        <dbReference type="EMBL" id="ELK18975.1"/>
    </source>
</evidence>